<name>A0A3M7TCQ4_BRAPC</name>
<reference evidence="1 2" key="1">
    <citation type="journal article" date="2018" name="Sci. Rep.">
        <title>Genomic signatures of local adaptation to the degree of environmental predictability in rotifers.</title>
        <authorList>
            <person name="Franch-Gras L."/>
            <person name="Hahn C."/>
            <person name="Garcia-Roger E.M."/>
            <person name="Carmona M.J."/>
            <person name="Serra M."/>
            <person name="Gomez A."/>
        </authorList>
    </citation>
    <scope>NUCLEOTIDE SEQUENCE [LARGE SCALE GENOMIC DNA]</scope>
    <source>
        <strain evidence="1">HYR1</strain>
    </source>
</reference>
<accession>A0A3M7TCQ4</accession>
<gene>
    <name evidence="1" type="ORF">BpHYR1_000278</name>
</gene>
<sequence length="189" mass="21919">MAESAVHAKAACVHLARLGHEHCVELAHFDLTRPFRHGLFSSHDPCPGCSFHCCPTKLIFLELINRNKPFKIWTWTLIFSDLDLNFTITSWNGKERQSISQDHGHMIFCRSSQNFDLTLKKSKSKKGATKNGGFLFNLYLKFTTPLDSNFDLTLKRIKFKGILNLMINSKYHFDSKNRLIFLLYYLFVI</sequence>
<dbReference type="AlphaFoldDB" id="A0A3M7TCQ4"/>
<evidence type="ECO:0000313" key="1">
    <source>
        <dbReference type="EMBL" id="RNA45250.1"/>
    </source>
</evidence>
<dbReference type="Proteomes" id="UP000276133">
    <property type="component" value="Unassembled WGS sequence"/>
</dbReference>
<comment type="caution">
    <text evidence="1">The sequence shown here is derived from an EMBL/GenBank/DDBJ whole genome shotgun (WGS) entry which is preliminary data.</text>
</comment>
<proteinExistence type="predicted"/>
<keyword evidence="2" id="KW-1185">Reference proteome</keyword>
<evidence type="ECO:0000313" key="2">
    <source>
        <dbReference type="Proteomes" id="UP000276133"/>
    </source>
</evidence>
<dbReference type="EMBL" id="REGN01000002">
    <property type="protein sequence ID" value="RNA45250.1"/>
    <property type="molecule type" value="Genomic_DNA"/>
</dbReference>
<organism evidence="1 2">
    <name type="scientific">Brachionus plicatilis</name>
    <name type="common">Marine rotifer</name>
    <name type="synonym">Brachionus muelleri</name>
    <dbReference type="NCBI Taxonomy" id="10195"/>
    <lineage>
        <taxon>Eukaryota</taxon>
        <taxon>Metazoa</taxon>
        <taxon>Spiralia</taxon>
        <taxon>Gnathifera</taxon>
        <taxon>Rotifera</taxon>
        <taxon>Eurotatoria</taxon>
        <taxon>Monogononta</taxon>
        <taxon>Pseudotrocha</taxon>
        <taxon>Ploima</taxon>
        <taxon>Brachionidae</taxon>
        <taxon>Brachionus</taxon>
    </lineage>
</organism>
<protein>
    <submittedName>
        <fullName evidence="1">Uncharacterized protein</fullName>
    </submittedName>
</protein>